<organism evidence="2 3">
    <name type="scientific">Anaeramoeba flamelloides</name>
    <dbReference type="NCBI Taxonomy" id="1746091"/>
    <lineage>
        <taxon>Eukaryota</taxon>
        <taxon>Metamonada</taxon>
        <taxon>Anaeramoebidae</taxon>
        <taxon>Anaeramoeba</taxon>
    </lineage>
</organism>
<keyword evidence="3" id="KW-1185">Reference proteome</keyword>
<name>A0ABQ8YRF4_9EUKA</name>
<feature type="coiled-coil region" evidence="1">
    <location>
        <begin position="44"/>
        <end position="71"/>
    </location>
</feature>
<sequence length="297" mass="34991">MLTKTALQDLEQNFKNIYELSKTNLSTLEEINDVQQKISDLECYFEDKTKKKKLEEKKKKLEEKSGALKTRLSTIIKQRRRSHNMGTEVSQYKKTTSKRDSLYEKQGAILDYKLPYDVQQEILETVQTDFNSIEEVQCANEVYENLYYGIKQESEQYNRQFAETIGIKGAIDRDVLLNLQEIKVLSSNRIFPLGKRQELAKRALQECQNSEMFPKEISKEFNEKLLQFATLVTLDFWYLFAKHPNAEMVFVTEENEFQEILVPILPTIYELQQNQDIQDNKIILRHPEYLIVGSKFN</sequence>
<dbReference type="Proteomes" id="UP001150062">
    <property type="component" value="Unassembled WGS sequence"/>
</dbReference>
<comment type="caution">
    <text evidence="2">The sequence shown here is derived from an EMBL/GenBank/DDBJ whole genome shotgun (WGS) entry which is preliminary data.</text>
</comment>
<keyword evidence="1" id="KW-0175">Coiled coil</keyword>
<evidence type="ECO:0000313" key="3">
    <source>
        <dbReference type="Proteomes" id="UP001150062"/>
    </source>
</evidence>
<proteinExistence type="predicted"/>
<gene>
    <name evidence="2" type="ORF">M0813_18696</name>
</gene>
<protein>
    <submittedName>
        <fullName evidence="2">Uncharacterized protein</fullName>
    </submittedName>
</protein>
<dbReference type="EMBL" id="JAOAOG010000127">
    <property type="protein sequence ID" value="KAJ6247170.1"/>
    <property type="molecule type" value="Genomic_DNA"/>
</dbReference>
<evidence type="ECO:0000256" key="1">
    <source>
        <dbReference type="SAM" id="Coils"/>
    </source>
</evidence>
<reference evidence="2" key="1">
    <citation type="submission" date="2022-08" db="EMBL/GenBank/DDBJ databases">
        <title>Novel sulfate-reducing endosymbionts in the free-living metamonad Anaeramoeba.</title>
        <authorList>
            <person name="Jerlstrom-Hultqvist J."/>
            <person name="Cepicka I."/>
            <person name="Gallot-Lavallee L."/>
            <person name="Salas-Leiva D."/>
            <person name="Curtis B.A."/>
            <person name="Zahonova K."/>
            <person name="Pipaliya S."/>
            <person name="Dacks J."/>
            <person name="Roger A.J."/>
        </authorList>
    </citation>
    <scope>NUCLEOTIDE SEQUENCE</scope>
    <source>
        <strain evidence="2">Schooner1</strain>
    </source>
</reference>
<accession>A0ABQ8YRF4</accession>
<evidence type="ECO:0000313" key="2">
    <source>
        <dbReference type="EMBL" id="KAJ6247170.1"/>
    </source>
</evidence>